<dbReference type="AlphaFoldDB" id="A0A0V0T362"/>
<dbReference type="EMBL" id="JYDJ01000790">
    <property type="protein sequence ID" value="KRX33472.1"/>
    <property type="molecule type" value="Genomic_DNA"/>
</dbReference>
<comment type="caution">
    <text evidence="1">The sequence shown here is derived from an EMBL/GenBank/DDBJ whole genome shotgun (WGS) entry which is preliminary data.</text>
</comment>
<evidence type="ECO:0000313" key="2">
    <source>
        <dbReference type="EMBL" id="KRX33916.1"/>
    </source>
</evidence>
<keyword evidence="3" id="KW-1185">Reference proteome</keyword>
<gene>
    <name evidence="1" type="ORF">T05_103</name>
    <name evidence="2" type="ORF">T05_4000</name>
</gene>
<accession>A0A0V0T362</accession>
<sequence length="106" mass="12155">MNSKAPITLSQQRRTSLRRKNQFLTAHEQQFLPCCWKAWKSTVPDAVYHTLELVPHWKVTGGFYLGGGIACQFIVNLLKDFPWTLCTSALFQMTCVNSKLVWSTAY</sequence>
<reference evidence="1 3" key="1">
    <citation type="submission" date="2015-01" db="EMBL/GenBank/DDBJ databases">
        <title>Evolution of Trichinella species and genotypes.</title>
        <authorList>
            <person name="Korhonen P.K."/>
            <person name="Edoardo P."/>
            <person name="Giuseppe L.R."/>
            <person name="Gasser R.B."/>
        </authorList>
    </citation>
    <scope>NUCLEOTIDE SEQUENCE [LARGE SCALE GENOMIC DNA]</scope>
    <source>
        <strain evidence="1">ISS417</strain>
    </source>
</reference>
<name>A0A0V0T362_9BILA</name>
<evidence type="ECO:0000313" key="3">
    <source>
        <dbReference type="Proteomes" id="UP000055048"/>
    </source>
</evidence>
<evidence type="ECO:0000313" key="1">
    <source>
        <dbReference type="EMBL" id="KRX33472.1"/>
    </source>
</evidence>
<organism evidence="1 3">
    <name type="scientific">Trichinella murrelli</name>
    <dbReference type="NCBI Taxonomy" id="144512"/>
    <lineage>
        <taxon>Eukaryota</taxon>
        <taxon>Metazoa</taxon>
        <taxon>Ecdysozoa</taxon>
        <taxon>Nematoda</taxon>
        <taxon>Enoplea</taxon>
        <taxon>Dorylaimia</taxon>
        <taxon>Trichinellida</taxon>
        <taxon>Trichinellidae</taxon>
        <taxon>Trichinella</taxon>
    </lineage>
</organism>
<protein>
    <submittedName>
        <fullName evidence="1">Uncharacterized protein</fullName>
    </submittedName>
</protein>
<dbReference type="EMBL" id="JYDJ01000676">
    <property type="protein sequence ID" value="KRX33916.1"/>
    <property type="molecule type" value="Genomic_DNA"/>
</dbReference>
<dbReference type="Proteomes" id="UP000055048">
    <property type="component" value="Unassembled WGS sequence"/>
</dbReference>
<proteinExistence type="predicted"/>